<proteinExistence type="inferred from homology"/>
<dbReference type="AlphaFoldDB" id="A0AAX3P7T1"/>
<accession>A0AAX3P7T1</accession>
<protein>
    <submittedName>
        <fullName evidence="3">Reverse transcriptase/maturase family protein</fullName>
    </submittedName>
</protein>
<keyword evidence="3" id="KW-0695">RNA-directed DNA polymerase</keyword>
<dbReference type="Pfam" id="PF00078">
    <property type="entry name" value="RVT_1"/>
    <property type="match status" value="1"/>
</dbReference>
<comment type="similarity">
    <text evidence="1">Belongs to the bacterial reverse transcriptase family.</text>
</comment>
<dbReference type="NCBIfam" id="NF041746">
    <property type="entry name" value="Drt2"/>
    <property type="match status" value="1"/>
</dbReference>
<evidence type="ECO:0000313" key="3">
    <source>
        <dbReference type="EMBL" id="WEE26485.1"/>
    </source>
</evidence>
<organism evidence="3 4">
    <name type="scientific">Aeromonas hydrophila</name>
    <dbReference type="NCBI Taxonomy" id="644"/>
    <lineage>
        <taxon>Bacteria</taxon>
        <taxon>Pseudomonadati</taxon>
        <taxon>Pseudomonadota</taxon>
        <taxon>Gammaproteobacteria</taxon>
        <taxon>Aeromonadales</taxon>
        <taxon>Aeromonadaceae</taxon>
        <taxon>Aeromonas</taxon>
    </lineage>
</organism>
<dbReference type="PANTHER" id="PTHR34047">
    <property type="entry name" value="NUCLEAR INTRON MATURASE 1, MITOCHONDRIAL-RELATED"/>
    <property type="match status" value="1"/>
</dbReference>
<name>A0AAX3P7T1_AERHY</name>
<evidence type="ECO:0000259" key="2">
    <source>
        <dbReference type="PROSITE" id="PS50878"/>
    </source>
</evidence>
<dbReference type="Proteomes" id="UP001214666">
    <property type="component" value="Chromosome"/>
</dbReference>
<dbReference type="RefSeq" id="WP_264098627.1">
    <property type="nucleotide sequence ID" value="NZ_CP118942.1"/>
</dbReference>
<dbReference type="SUPFAM" id="SSF56672">
    <property type="entry name" value="DNA/RNA polymerases"/>
    <property type="match status" value="1"/>
</dbReference>
<feature type="domain" description="Reverse transcriptase" evidence="2">
    <location>
        <begin position="35"/>
        <end position="326"/>
    </location>
</feature>
<dbReference type="InterPro" id="IPR043502">
    <property type="entry name" value="DNA/RNA_pol_sf"/>
</dbReference>
<dbReference type="InterPro" id="IPR000477">
    <property type="entry name" value="RT_dom"/>
</dbReference>
<reference evidence="3" key="1">
    <citation type="submission" date="2023-02" db="EMBL/GenBank/DDBJ databases">
        <title>The sequence of Aeromonas hydrophila K533.</title>
        <authorList>
            <person name="Luo X."/>
        </authorList>
    </citation>
    <scope>NUCLEOTIDE SEQUENCE</scope>
    <source>
        <strain evidence="3">K533</strain>
    </source>
</reference>
<evidence type="ECO:0000256" key="1">
    <source>
        <dbReference type="ARBA" id="ARBA00034120"/>
    </source>
</evidence>
<evidence type="ECO:0000313" key="4">
    <source>
        <dbReference type="Proteomes" id="UP001214666"/>
    </source>
</evidence>
<dbReference type="EMBL" id="CP118942">
    <property type="protein sequence ID" value="WEE26485.1"/>
    <property type="molecule type" value="Genomic_DNA"/>
</dbReference>
<sequence length="424" mass="48844">MNSENKWFRSRGYLHFDSPVKLRKACKIVKSPLNVAQHAFFPLIKYDIQSLKISIDKDGNVLKKIKTRPISYASHVDSHIYSYYAELLSDLYEKTLSESQLKDSVLAFRSLGKSNIDFANIAFEKIKSYGNCTAIAMDISGFFDNLDHEILKTMWYKLLQENSLPNDHFNIYRSLTKSSVVNRDMLYTALKVSKNNPNTAGLRLCDIKTFREKVRGLELIKTNLTGKGIPQGTSISALLSNIYMLDFDKKIKEIVTSISGEYYRYCDDMLFIVDSNKTSDLISQVTHNITELKIEINDKKTEIRTFHTHRGVQKCDKPLQYLGFIFDGERKLIRSAALARFSGRMKAGVRLAKKTHQKANLIEEKEGLAKTPLFKKKIYERYSHLSKRNFITYGHRAANIMGSHAIRKQLKPLWGRLIKEINEK</sequence>
<keyword evidence="3" id="KW-0548">Nucleotidyltransferase</keyword>
<keyword evidence="3" id="KW-0808">Transferase</keyword>
<dbReference type="CDD" id="cd01651">
    <property type="entry name" value="RT_G2_intron"/>
    <property type="match status" value="1"/>
</dbReference>
<dbReference type="GO" id="GO:0003964">
    <property type="term" value="F:RNA-directed DNA polymerase activity"/>
    <property type="evidence" value="ECO:0007669"/>
    <property type="project" value="UniProtKB-KW"/>
</dbReference>
<gene>
    <name evidence="3" type="ORF">PY771_23300</name>
</gene>
<dbReference type="PANTHER" id="PTHR34047:SF8">
    <property type="entry name" value="PROTEIN YKFC"/>
    <property type="match status" value="1"/>
</dbReference>
<dbReference type="PROSITE" id="PS50878">
    <property type="entry name" value="RT_POL"/>
    <property type="match status" value="1"/>
</dbReference>
<dbReference type="InterPro" id="IPR051083">
    <property type="entry name" value="GrpII_Intron_Splice-Mob/Def"/>
</dbReference>